<dbReference type="STRING" id="335973.SAMN04488693_11358"/>
<feature type="region of interest" description="Disordered" evidence="1">
    <location>
        <begin position="1"/>
        <end position="22"/>
    </location>
</feature>
<dbReference type="PANTHER" id="PTHR39339:SF1">
    <property type="entry name" value="CHAD DOMAIN-CONTAINING PROTEIN"/>
    <property type="match status" value="1"/>
</dbReference>
<dbReference type="InterPro" id="IPR038186">
    <property type="entry name" value="CHAD_dom_sf"/>
</dbReference>
<evidence type="ECO:0000259" key="2">
    <source>
        <dbReference type="PROSITE" id="PS51708"/>
    </source>
</evidence>
<dbReference type="AlphaFoldDB" id="A0A1G8LB69"/>
<evidence type="ECO:0000313" key="3">
    <source>
        <dbReference type="EMBL" id="SDI52480.1"/>
    </source>
</evidence>
<organism evidence="3 4">
    <name type="scientific">Arthrobacter subterraneus</name>
    <dbReference type="NCBI Taxonomy" id="335973"/>
    <lineage>
        <taxon>Bacteria</taxon>
        <taxon>Bacillati</taxon>
        <taxon>Actinomycetota</taxon>
        <taxon>Actinomycetes</taxon>
        <taxon>Micrococcales</taxon>
        <taxon>Micrococcaceae</taxon>
        <taxon>Arthrobacter</taxon>
    </lineage>
</organism>
<dbReference type="InterPro" id="IPR007899">
    <property type="entry name" value="CHAD_dom"/>
</dbReference>
<accession>A0A1G8LB69</accession>
<dbReference type="Pfam" id="PF05235">
    <property type="entry name" value="CHAD"/>
    <property type="match status" value="1"/>
</dbReference>
<dbReference type="PROSITE" id="PS51708">
    <property type="entry name" value="CHAD"/>
    <property type="match status" value="1"/>
</dbReference>
<sequence>MVPVSPQHPDAPSKTDDDGGKNEREDAAAALTAVLTNLSEQFVSWDQAVRRTRPDAVHQLRVTCRSLRAALKAASPLLDSGRADELALRLRNLARVLGAARDAEITAELLPARVETLGQPIDGETVELLQRRADDEATTAAARAKQHLKTKEHLKLVTDVQAFARQPPFTEKVEGKSSRWLANRTVKRSLRKAARVAVDAPTADVPKEHAPTVDAPTGVASTEAASTAGADNRDRGEAILEHAHEVRKAVKQVRYVRSALKAAGVRPGKKRRRAAAEAKRYQQELGEVMDAVVLRTWLARAAQDLSGTAHGYSIGLLLGAETVRVNEGIGRCEQLIEELPHRLRGNQPPATD</sequence>
<feature type="domain" description="CHAD" evidence="2">
    <location>
        <begin position="24"/>
        <end position="341"/>
    </location>
</feature>
<protein>
    <submittedName>
        <fullName evidence="3">CHAD domain-containing protein</fullName>
    </submittedName>
</protein>
<evidence type="ECO:0000313" key="4">
    <source>
        <dbReference type="Proteomes" id="UP000199258"/>
    </source>
</evidence>
<feature type="region of interest" description="Disordered" evidence="1">
    <location>
        <begin position="200"/>
        <end position="231"/>
    </location>
</feature>
<name>A0A1G8LB69_9MICC</name>
<dbReference type="SMART" id="SM00880">
    <property type="entry name" value="CHAD"/>
    <property type="match status" value="1"/>
</dbReference>
<dbReference type="EMBL" id="FNDT01000013">
    <property type="protein sequence ID" value="SDI52480.1"/>
    <property type="molecule type" value="Genomic_DNA"/>
</dbReference>
<evidence type="ECO:0000256" key="1">
    <source>
        <dbReference type="SAM" id="MobiDB-lite"/>
    </source>
</evidence>
<dbReference type="PANTHER" id="PTHR39339">
    <property type="entry name" value="SLR1444 PROTEIN"/>
    <property type="match status" value="1"/>
</dbReference>
<proteinExistence type="predicted"/>
<gene>
    <name evidence="3" type="ORF">SAMN04488693_11358</name>
</gene>
<reference evidence="3 4" key="1">
    <citation type="submission" date="2016-10" db="EMBL/GenBank/DDBJ databases">
        <authorList>
            <person name="de Groot N.N."/>
        </authorList>
    </citation>
    <scope>NUCLEOTIDE SEQUENCE [LARGE SCALE GENOMIC DNA]</scope>
    <source>
        <strain evidence="3 4">NP_1H</strain>
    </source>
</reference>
<dbReference type="Gene3D" id="1.40.20.10">
    <property type="entry name" value="CHAD domain"/>
    <property type="match status" value="1"/>
</dbReference>
<dbReference type="Proteomes" id="UP000199258">
    <property type="component" value="Unassembled WGS sequence"/>
</dbReference>
<feature type="compositionally biased region" description="Basic and acidic residues" evidence="1">
    <location>
        <begin position="11"/>
        <end position="22"/>
    </location>
</feature>
<keyword evidence="4" id="KW-1185">Reference proteome</keyword>